<proteinExistence type="predicted"/>
<protein>
    <recommendedName>
        <fullName evidence="2">Cell division protein FtsA</fullName>
    </recommendedName>
</protein>
<accession>X1I547</accession>
<dbReference type="EMBL" id="BARU01044262">
    <property type="protein sequence ID" value="GAH76842.1"/>
    <property type="molecule type" value="Genomic_DNA"/>
</dbReference>
<dbReference type="PANTHER" id="PTHR32432:SF4">
    <property type="entry name" value="CELL DIVISION PROTEIN FTSA"/>
    <property type="match status" value="1"/>
</dbReference>
<gene>
    <name evidence="1" type="ORF">S03H2_67566</name>
</gene>
<dbReference type="InterPro" id="IPR043129">
    <property type="entry name" value="ATPase_NBD"/>
</dbReference>
<name>X1I547_9ZZZZ</name>
<dbReference type="PANTHER" id="PTHR32432">
    <property type="entry name" value="CELL DIVISION PROTEIN FTSA-RELATED"/>
    <property type="match status" value="1"/>
</dbReference>
<dbReference type="AlphaFoldDB" id="X1I547"/>
<dbReference type="SUPFAM" id="SSF53067">
    <property type="entry name" value="Actin-like ATPase domain"/>
    <property type="match status" value="1"/>
</dbReference>
<dbReference type="GO" id="GO:0051301">
    <property type="term" value="P:cell division"/>
    <property type="evidence" value="ECO:0007669"/>
    <property type="project" value="TreeGrafter"/>
</dbReference>
<evidence type="ECO:0008006" key="2">
    <source>
        <dbReference type="Google" id="ProtNLM"/>
    </source>
</evidence>
<evidence type="ECO:0000313" key="1">
    <source>
        <dbReference type="EMBL" id="GAH76842.1"/>
    </source>
</evidence>
<feature type="non-terminal residue" evidence="1">
    <location>
        <position position="1"/>
    </location>
</feature>
<dbReference type="InterPro" id="IPR050696">
    <property type="entry name" value="FtsA/MreB"/>
</dbReference>
<reference evidence="1" key="1">
    <citation type="journal article" date="2014" name="Front. Microbiol.">
        <title>High frequency of phylogenetically diverse reductive dehalogenase-homologous genes in deep subseafloor sedimentary metagenomes.</title>
        <authorList>
            <person name="Kawai M."/>
            <person name="Futagami T."/>
            <person name="Toyoda A."/>
            <person name="Takaki Y."/>
            <person name="Nishi S."/>
            <person name="Hori S."/>
            <person name="Arai W."/>
            <person name="Tsubouchi T."/>
            <person name="Morono Y."/>
            <person name="Uchiyama I."/>
            <person name="Ito T."/>
            <person name="Fujiyama A."/>
            <person name="Inagaki F."/>
            <person name="Takami H."/>
        </authorList>
    </citation>
    <scope>NUCLEOTIDE SEQUENCE</scope>
    <source>
        <strain evidence="1">Expedition CK06-06</strain>
    </source>
</reference>
<sequence>DVAEQMKKRYGSVMPVYESKAETIGTISQDGHGVSYQDLCDIIRARVEEIIRLILLELPRSEYETLVPAGLVLTGGSANLSGIEALGCDITQLSVRVGVPTSVHGITDALRDPAYATSVGLLLWGARHEGTQAWQTKGFGVGLWRLVSRIKNLFR</sequence>
<dbReference type="Gene3D" id="3.30.420.40">
    <property type="match status" value="1"/>
</dbReference>
<dbReference type="GO" id="GO:0032153">
    <property type="term" value="C:cell division site"/>
    <property type="evidence" value="ECO:0007669"/>
    <property type="project" value="TreeGrafter"/>
</dbReference>
<dbReference type="Pfam" id="PF14450">
    <property type="entry name" value="FtsA"/>
    <property type="match status" value="1"/>
</dbReference>
<dbReference type="GO" id="GO:0009898">
    <property type="term" value="C:cytoplasmic side of plasma membrane"/>
    <property type="evidence" value="ECO:0007669"/>
    <property type="project" value="TreeGrafter"/>
</dbReference>
<organism evidence="1">
    <name type="scientific">marine sediment metagenome</name>
    <dbReference type="NCBI Taxonomy" id="412755"/>
    <lineage>
        <taxon>unclassified sequences</taxon>
        <taxon>metagenomes</taxon>
        <taxon>ecological metagenomes</taxon>
    </lineage>
</organism>
<comment type="caution">
    <text evidence="1">The sequence shown here is derived from an EMBL/GenBank/DDBJ whole genome shotgun (WGS) entry which is preliminary data.</text>
</comment>